<feature type="coiled-coil region" evidence="1">
    <location>
        <begin position="208"/>
        <end position="235"/>
    </location>
</feature>
<gene>
    <name evidence="4" type="ORF">P775_06745</name>
</gene>
<keyword evidence="3" id="KW-1133">Transmembrane helix</keyword>
<evidence type="ECO:0000313" key="4">
    <source>
        <dbReference type="EMBL" id="PIL20958.1"/>
    </source>
</evidence>
<feature type="region of interest" description="Disordered" evidence="2">
    <location>
        <begin position="1"/>
        <end position="26"/>
    </location>
</feature>
<keyword evidence="3" id="KW-0812">Transmembrane</keyword>
<dbReference type="InterPro" id="IPR050445">
    <property type="entry name" value="Bact_polysacc_biosynth/exp"/>
</dbReference>
<accession>A0A2G8RIQ4</accession>
<evidence type="ECO:0000256" key="1">
    <source>
        <dbReference type="SAM" id="Coils"/>
    </source>
</evidence>
<keyword evidence="1" id="KW-0175">Coiled coil</keyword>
<feature type="transmembrane region" description="Helical" evidence="3">
    <location>
        <begin position="383"/>
        <end position="407"/>
    </location>
</feature>
<dbReference type="GO" id="GO:0004713">
    <property type="term" value="F:protein tyrosine kinase activity"/>
    <property type="evidence" value="ECO:0007669"/>
    <property type="project" value="TreeGrafter"/>
</dbReference>
<evidence type="ECO:0008006" key="6">
    <source>
        <dbReference type="Google" id="ProtNLM"/>
    </source>
</evidence>
<name>A0A2G8RIQ4_9RHOB</name>
<feature type="compositionally biased region" description="Polar residues" evidence="2">
    <location>
        <begin position="14"/>
        <end position="24"/>
    </location>
</feature>
<dbReference type="GO" id="GO:0005886">
    <property type="term" value="C:plasma membrane"/>
    <property type="evidence" value="ECO:0007669"/>
    <property type="project" value="TreeGrafter"/>
</dbReference>
<reference evidence="4 5" key="1">
    <citation type="submission" date="2013-09" db="EMBL/GenBank/DDBJ databases">
        <title>Genome sequencing of Phaeobacter antarcticus sp. nov. SM1211.</title>
        <authorList>
            <person name="Zhang X.-Y."/>
            <person name="Liu C."/>
            <person name="Chen X.-L."/>
            <person name="Xie B.-B."/>
            <person name="Qin Q.-L."/>
            <person name="Rong J.-C."/>
            <person name="Zhang Y.-Z."/>
        </authorList>
    </citation>
    <scope>NUCLEOTIDE SEQUENCE [LARGE SCALE GENOMIC DNA]</scope>
    <source>
        <strain evidence="4 5">SM1211</strain>
    </source>
</reference>
<sequence length="411" mass="44918">MKHATQGLDGIPATSPQGSPQNGPLSVVRVGAGPARVRRRHRILMLTFLLWVMIPLAATGWYLFAFAKDQYASKVGFSVRTEEVGSSLGFLGGLTELSGSSSSDTDILYEYIQSQQMVRAVNARLGLRDIYIVPDDPVFALGEDARIEALAKYWQRMVRVFYDRGSGLIEVRVLAFDPVDATAVAAAIFDESSAMINQLSAIARADVMRYTEEELARAQERLKTARQATTAFRNRTGIIDPKADIQGQMGVVNALQNQLAAGLVARQTLLDGATSTNDPRVTQLDGRIAAIRKQIAEERSQFGGVGTDIAGVGASVDVGDAAYSTLLEEYESLEVDREFAEKSFLAALAARNAAVAKAQRQSRYLASYVAPTRAETAQYPRRFVLMAIIGGFLLISWSIGTMIYYSLRDRR</sequence>
<dbReference type="RefSeq" id="WP_245875596.1">
    <property type="nucleotide sequence ID" value="NZ_AWWI01000049.1"/>
</dbReference>
<dbReference type="Proteomes" id="UP000231259">
    <property type="component" value="Unassembled WGS sequence"/>
</dbReference>
<comment type="caution">
    <text evidence="4">The sequence shown here is derived from an EMBL/GenBank/DDBJ whole genome shotgun (WGS) entry which is preliminary data.</text>
</comment>
<dbReference type="PANTHER" id="PTHR32309:SF13">
    <property type="entry name" value="FERRIC ENTEROBACTIN TRANSPORT PROTEIN FEPE"/>
    <property type="match status" value="1"/>
</dbReference>
<dbReference type="AlphaFoldDB" id="A0A2G8RIQ4"/>
<feature type="transmembrane region" description="Helical" evidence="3">
    <location>
        <begin position="43"/>
        <end position="64"/>
    </location>
</feature>
<protein>
    <recommendedName>
        <fullName evidence="6">Sugar transporter</fullName>
    </recommendedName>
</protein>
<keyword evidence="5" id="KW-1185">Reference proteome</keyword>
<proteinExistence type="predicted"/>
<evidence type="ECO:0000256" key="3">
    <source>
        <dbReference type="SAM" id="Phobius"/>
    </source>
</evidence>
<keyword evidence="3" id="KW-0472">Membrane</keyword>
<organism evidence="4 5">
    <name type="scientific">Puniceibacterium antarcticum</name>
    <dbReference type="NCBI Taxonomy" id="1206336"/>
    <lineage>
        <taxon>Bacteria</taxon>
        <taxon>Pseudomonadati</taxon>
        <taxon>Pseudomonadota</taxon>
        <taxon>Alphaproteobacteria</taxon>
        <taxon>Rhodobacterales</taxon>
        <taxon>Paracoccaceae</taxon>
        <taxon>Puniceibacterium</taxon>
    </lineage>
</organism>
<evidence type="ECO:0000313" key="5">
    <source>
        <dbReference type="Proteomes" id="UP000231259"/>
    </source>
</evidence>
<dbReference type="EMBL" id="AWWI01000049">
    <property type="protein sequence ID" value="PIL20958.1"/>
    <property type="molecule type" value="Genomic_DNA"/>
</dbReference>
<dbReference type="PANTHER" id="PTHR32309">
    <property type="entry name" value="TYROSINE-PROTEIN KINASE"/>
    <property type="match status" value="1"/>
</dbReference>
<evidence type="ECO:0000256" key="2">
    <source>
        <dbReference type="SAM" id="MobiDB-lite"/>
    </source>
</evidence>